<evidence type="ECO:0000256" key="2">
    <source>
        <dbReference type="ARBA" id="ARBA00022448"/>
    </source>
</evidence>
<gene>
    <name evidence="9" type="ORF">AKAW2_50023A</name>
    <name evidence="10" type="ORF">RIB2604_04400040</name>
</gene>
<dbReference type="GeneID" id="64961003"/>
<dbReference type="FunFam" id="1.20.1250.20:FF:000064">
    <property type="entry name" value="MFS allantoate transporter"/>
    <property type="match status" value="1"/>
</dbReference>
<feature type="transmembrane region" description="Helical" evidence="8">
    <location>
        <begin position="460"/>
        <end position="477"/>
    </location>
</feature>
<dbReference type="EMBL" id="BCWF01000043">
    <property type="protein sequence ID" value="GAT31384.1"/>
    <property type="molecule type" value="Genomic_DNA"/>
</dbReference>
<feature type="region of interest" description="Disordered" evidence="7">
    <location>
        <begin position="1"/>
        <end position="30"/>
    </location>
</feature>
<dbReference type="SUPFAM" id="SSF103473">
    <property type="entry name" value="MFS general substrate transporter"/>
    <property type="match status" value="1"/>
</dbReference>
<comment type="similarity">
    <text evidence="6">Belongs to the major facilitator superfamily. Allantoate permease family.</text>
</comment>
<proteinExistence type="inferred from homology"/>
<feature type="transmembrane region" description="Helical" evidence="8">
    <location>
        <begin position="143"/>
        <end position="161"/>
    </location>
</feature>
<reference evidence="10 11" key="1">
    <citation type="journal article" date="2016" name="DNA Res.">
        <title>Genome sequence of Aspergillus luchuensis NBRC 4314.</title>
        <authorList>
            <person name="Yamada O."/>
            <person name="Machida M."/>
            <person name="Hosoyama A."/>
            <person name="Goto M."/>
            <person name="Takahashi T."/>
            <person name="Futagami T."/>
            <person name="Yamagata Y."/>
            <person name="Takeuchi M."/>
            <person name="Kobayashi T."/>
            <person name="Koike H."/>
            <person name="Abe K."/>
            <person name="Asai K."/>
            <person name="Arita M."/>
            <person name="Fujita N."/>
            <person name="Fukuda K."/>
            <person name="Higa K."/>
            <person name="Horikawa H."/>
            <person name="Ishikawa T."/>
            <person name="Jinno K."/>
            <person name="Kato Y."/>
            <person name="Kirimura K."/>
            <person name="Mizutani O."/>
            <person name="Nakasone K."/>
            <person name="Sano M."/>
            <person name="Shiraishi Y."/>
            <person name="Tsukahara M."/>
            <person name="Gomi K."/>
        </authorList>
    </citation>
    <scope>NUCLEOTIDE SEQUENCE [LARGE SCALE GENOMIC DNA]</scope>
    <source>
        <strain evidence="10 11">RIB 2604</strain>
    </source>
</reference>
<dbReference type="GO" id="GO:0016020">
    <property type="term" value="C:membrane"/>
    <property type="evidence" value="ECO:0007669"/>
    <property type="project" value="UniProtKB-SubCell"/>
</dbReference>
<feature type="transmembrane region" description="Helical" evidence="8">
    <location>
        <begin position="199"/>
        <end position="219"/>
    </location>
</feature>
<dbReference type="AlphaFoldDB" id="A0A146G0H0"/>
<feature type="transmembrane region" description="Helical" evidence="8">
    <location>
        <begin position="364"/>
        <end position="387"/>
    </location>
</feature>
<reference evidence="9" key="4">
    <citation type="submission" date="2021-02" db="EMBL/GenBank/DDBJ databases">
        <title>Aspergillus luchuensis mut. kawachii IFO 4304 genome sequence.</title>
        <authorList>
            <person name="Mori K."/>
            <person name="Kadooka C."/>
            <person name="Goto M."/>
            <person name="Futagami T."/>
        </authorList>
    </citation>
    <scope>NUCLEOTIDE SEQUENCE</scope>
    <source>
        <strain evidence="9">IFO 4308</strain>
    </source>
</reference>
<dbReference type="Gene3D" id="1.20.1250.20">
    <property type="entry name" value="MFS general substrate transporter like domains"/>
    <property type="match status" value="2"/>
</dbReference>
<comment type="subcellular location">
    <subcellularLocation>
        <location evidence="1">Membrane</location>
        <topology evidence="1">Multi-pass membrane protein</topology>
    </subcellularLocation>
</comment>
<dbReference type="Proteomes" id="UP000075230">
    <property type="component" value="Unassembled WGS sequence"/>
</dbReference>
<dbReference type="InterPro" id="IPR011701">
    <property type="entry name" value="MFS"/>
</dbReference>
<evidence type="ECO:0000256" key="1">
    <source>
        <dbReference type="ARBA" id="ARBA00004141"/>
    </source>
</evidence>
<evidence type="ECO:0000313" key="12">
    <source>
        <dbReference type="Proteomes" id="UP000661280"/>
    </source>
</evidence>
<feature type="transmembrane region" description="Helical" evidence="8">
    <location>
        <begin position="231"/>
        <end position="250"/>
    </location>
</feature>
<evidence type="ECO:0000256" key="6">
    <source>
        <dbReference type="ARBA" id="ARBA00037968"/>
    </source>
</evidence>
<dbReference type="Proteomes" id="UP000661280">
    <property type="component" value="Chromosome 5"/>
</dbReference>
<evidence type="ECO:0000256" key="8">
    <source>
        <dbReference type="SAM" id="Phobius"/>
    </source>
</evidence>
<sequence>MTTQPNEKDVLKVPLNHDMEPADTEVQRGEIKHGETRDFDPALQFMADDEIEYTPEESRKVLFKIDRVLMPLLCWVYLIQFADKTSLNYASLMGIREDTHLDPESQQYSWVSSIFYAGYIFWEFPTTYLLRRLPLGKYTSANILIWGVVLLCHVATDSYAGLLCVRFFLGAFEATITPAFVLFTSCWYKQEEQAKRMGFWLACNGVAQILIAAIAYGLSGVQEASIPVWKILFLVLGLPTVLTGFLYFWFMPDNQIQAKFLSHREKHIAVDRIRGNFQGIGNRTWKWAHFFEAFRDPRTYLYVLFSFLMNIPNGGITTFGSLIINSFGFSSRMSLLLNMPMGLVDISCKLGLTYMSDRLLDRTLFAIIAILIPMVGGILMIVLPLHAKAGLLVGYYCIGAAGTSWCLVMVMISNNTLGYTKKATVNGLQILAYAAVNWIGPQTFRSNQAPEYFDGKLLVAIMYALAAATLLVIRLVNIMENNKRDRQAITDPDREDVAVGTEFLDLTDFEQPAFRYVL</sequence>
<evidence type="ECO:0000256" key="4">
    <source>
        <dbReference type="ARBA" id="ARBA00022989"/>
    </source>
</evidence>
<keyword evidence="4 8" id="KW-1133">Transmembrane helix</keyword>
<evidence type="ECO:0000256" key="5">
    <source>
        <dbReference type="ARBA" id="ARBA00023136"/>
    </source>
</evidence>
<evidence type="ECO:0000313" key="9">
    <source>
        <dbReference type="EMBL" id="BCR99681.1"/>
    </source>
</evidence>
<reference evidence="11" key="2">
    <citation type="submission" date="2016-02" db="EMBL/GenBank/DDBJ databases">
        <title>Genome sequencing of Aspergillus luchuensis NBRC 4314.</title>
        <authorList>
            <person name="Yamada O."/>
        </authorList>
    </citation>
    <scope>NUCLEOTIDE SEQUENCE [LARGE SCALE GENOMIC DNA]</scope>
    <source>
        <strain evidence="11">RIB 2604</strain>
    </source>
</reference>
<protein>
    <submittedName>
        <fullName evidence="10">Allantoate permease</fullName>
    </submittedName>
</protein>
<keyword evidence="2" id="KW-0813">Transport</keyword>
<evidence type="ECO:0000313" key="10">
    <source>
        <dbReference type="EMBL" id="GAT31384.1"/>
    </source>
</evidence>
<dbReference type="VEuPathDB" id="FungiDB:ASPFODRAFT_50338"/>
<keyword evidence="12" id="KW-1185">Reference proteome</keyword>
<feature type="transmembrane region" description="Helical" evidence="8">
    <location>
        <begin position="167"/>
        <end position="187"/>
    </location>
</feature>
<organism evidence="10 11">
    <name type="scientific">Aspergillus kawachii</name>
    <name type="common">White koji mold</name>
    <name type="synonym">Aspergillus awamori var. kawachi</name>
    <dbReference type="NCBI Taxonomy" id="1069201"/>
    <lineage>
        <taxon>Eukaryota</taxon>
        <taxon>Fungi</taxon>
        <taxon>Dikarya</taxon>
        <taxon>Ascomycota</taxon>
        <taxon>Pezizomycotina</taxon>
        <taxon>Eurotiomycetes</taxon>
        <taxon>Eurotiomycetidae</taxon>
        <taxon>Eurotiales</taxon>
        <taxon>Aspergillaceae</taxon>
        <taxon>Aspergillus</taxon>
        <taxon>Aspergillus subgen. Circumdati</taxon>
    </lineage>
</organism>
<reference evidence="9" key="3">
    <citation type="submission" date="2021-01" db="EMBL/GenBank/DDBJ databases">
        <authorList>
            <consortium name="Aspergillus luchuensis mut. kawachii IFO 4304 genome sequencing consortium"/>
            <person name="Kazuki M."/>
            <person name="Futagami T."/>
        </authorList>
    </citation>
    <scope>NUCLEOTIDE SEQUENCE</scope>
    <source>
        <strain evidence="9">IFO 4308</strain>
    </source>
</reference>
<dbReference type="InterPro" id="IPR036259">
    <property type="entry name" value="MFS_trans_sf"/>
</dbReference>
<accession>A0A146G0H0</accession>
<evidence type="ECO:0000313" key="11">
    <source>
        <dbReference type="Proteomes" id="UP000075230"/>
    </source>
</evidence>
<feature type="transmembrane region" description="Helical" evidence="8">
    <location>
        <begin position="300"/>
        <end position="323"/>
    </location>
</feature>
<dbReference type="RefSeq" id="XP_041543444.1">
    <property type="nucleotide sequence ID" value="XM_041689795.1"/>
</dbReference>
<keyword evidence="3 8" id="KW-0812">Transmembrane</keyword>
<dbReference type="PANTHER" id="PTHR43791">
    <property type="entry name" value="PERMEASE-RELATED"/>
    <property type="match status" value="1"/>
</dbReference>
<evidence type="ECO:0000256" key="3">
    <source>
        <dbReference type="ARBA" id="ARBA00022692"/>
    </source>
</evidence>
<keyword evidence="5 8" id="KW-0472">Membrane</keyword>
<evidence type="ECO:0000256" key="7">
    <source>
        <dbReference type="SAM" id="MobiDB-lite"/>
    </source>
</evidence>
<dbReference type="Pfam" id="PF07690">
    <property type="entry name" value="MFS_1"/>
    <property type="match status" value="1"/>
</dbReference>
<feature type="transmembrane region" description="Helical" evidence="8">
    <location>
        <begin position="393"/>
        <end position="411"/>
    </location>
</feature>
<dbReference type="PANTHER" id="PTHR43791:SF1">
    <property type="entry name" value="ALLANTOATE PERMEASE"/>
    <property type="match status" value="1"/>
</dbReference>
<name>A0A146G0H0_ASPKA</name>
<dbReference type="GO" id="GO:0022857">
    <property type="term" value="F:transmembrane transporter activity"/>
    <property type="evidence" value="ECO:0007669"/>
    <property type="project" value="InterPro"/>
</dbReference>
<dbReference type="EMBL" id="AP024429">
    <property type="protein sequence ID" value="BCR99681.1"/>
    <property type="molecule type" value="Genomic_DNA"/>
</dbReference>
<dbReference type="OrthoDB" id="6730379at2759"/>
<dbReference type="KEGG" id="aluc:AKAW2_50023A"/>